<evidence type="ECO:0000259" key="16">
    <source>
        <dbReference type="Pfam" id="PF00867"/>
    </source>
</evidence>
<evidence type="ECO:0000256" key="4">
    <source>
        <dbReference type="ARBA" id="ARBA00022722"/>
    </source>
</evidence>
<dbReference type="PANTHER" id="PTHR11081">
    <property type="entry name" value="FLAP ENDONUCLEASE FAMILY MEMBER"/>
    <property type="match status" value="1"/>
</dbReference>
<evidence type="ECO:0000256" key="1">
    <source>
        <dbReference type="ARBA" id="ARBA00001946"/>
    </source>
</evidence>
<keyword evidence="4" id="KW-0540">Nuclease</keyword>
<dbReference type="Gene3D" id="1.10.150.20">
    <property type="entry name" value="5' to 3' exonuclease, C-terminal subdomain"/>
    <property type="match status" value="1"/>
</dbReference>
<reference evidence="17" key="1">
    <citation type="submission" date="2020-12" db="EMBL/GenBank/DDBJ databases">
        <authorList>
            <person name="Iha C."/>
        </authorList>
    </citation>
    <scope>NUCLEOTIDE SEQUENCE</scope>
</reference>
<dbReference type="OrthoDB" id="1937206at2759"/>
<dbReference type="EMBL" id="CAJHUC010000608">
    <property type="protein sequence ID" value="CAD7697130.1"/>
    <property type="molecule type" value="Genomic_DNA"/>
</dbReference>
<evidence type="ECO:0000256" key="7">
    <source>
        <dbReference type="ARBA" id="ARBA00022763"/>
    </source>
</evidence>
<dbReference type="Pfam" id="PF00867">
    <property type="entry name" value="XPG_I"/>
    <property type="match status" value="1"/>
</dbReference>
<evidence type="ECO:0000256" key="6">
    <source>
        <dbReference type="ARBA" id="ARBA00022759"/>
    </source>
</evidence>
<dbReference type="GO" id="GO:0006260">
    <property type="term" value="P:DNA replication"/>
    <property type="evidence" value="ECO:0007669"/>
    <property type="project" value="UniProtKB-KW"/>
</dbReference>
<comment type="cofactor">
    <cofactor evidence="1">
        <name>Mg(2+)</name>
        <dbReference type="ChEBI" id="CHEBI:18420"/>
    </cofactor>
</comment>
<evidence type="ECO:0000256" key="5">
    <source>
        <dbReference type="ARBA" id="ARBA00022723"/>
    </source>
</evidence>
<evidence type="ECO:0000256" key="8">
    <source>
        <dbReference type="ARBA" id="ARBA00022801"/>
    </source>
</evidence>
<evidence type="ECO:0000313" key="18">
    <source>
        <dbReference type="Proteomes" id="UP000708148"/>
    </source>
</evidence>
<keyword evidence="13" id="KW-0539">Nucleus</keyword>
<protein>
    <recommendedName>
        <fullName evidence="16">XPG-I domain-containing protein</fullName>
    </recommendedName>
</protein>
<sequence>MDALTFGTPRLARHLMAPSSQNKDILEIQLDRVLEELDVSQEQFIDLCILCGCDFCGRIAGVGPTTALKLMKEHGTIEEVVKHLEKKASKTIPDPYPFKEARELFKSMDVLTGEQLPELKWGNVDEEQLVKFLVGEKSFSEDRIRKTIGKLKAAHGRSTQGRLESFFGPVTVKPATKRKEPPTKGTAKAVKKGKLGAVGKKPK</sequence>
<dbReference type="InterPro" id="IPR006086">
    <property type="entry name" value="XPG-I_dom"/>
</dbReference>
<feature type="region of interest" description="Disordered" evidence="15">
    <location>
        <begin position="173"/>
        <end position="203"/>
    </location>
</feature>
<keyword evidence="18" id="KW-1185">Reference proteome</keyword>
<evidence type="ECO:0000256" key="13">
    <source>
        <dbReference type="ARBA" id="ARBA00023242"/>
    </source>
</evidence>
<name>A0A8S1ISA6_9CHLO</name>
<dbReference type="SUPFAM" id="SSF88723">
    <property type="entry name" value="PIN domain-like"/>
    <property type="match status" value="1"/>
</dbReference>
<dbReference type="InterPro" id="IPR006084">
    <property type="entry name" value="XPG/Rad2"/>
</dbReference>
<keyword evidence="11" id="KW-0496">Mitochondrion</keyword>
<evidence type="ECO:0000256" key="15">
    <source>
        <dbReference type="SAM" id="MobiDB-lite"/>
    </source>
</evidence>
<keyword evidence="5" id="KW-0479">Metal-binding</keyword>
<dbReference type="GO" id="GO:0046872">
    <property type="term" value="F:metal ion binding"/>
    <property type="evidence" value="ECO:0007669"/>
    <property type="project" value="UniProtKB-KW"/>
</dbReference>
<dbReference type="AlphaFoldDB" id="A0A8S1ISA6"/>
<dbReference type="PANTHER" id="PTHR11081:SF9">
    <property type="entry name" value="FLAP ENDONUCLEASE 1"/>
    <property type="match status" value="1"/>
</dbReference>
<evidence type="ECO:0000256" key="11">
    <source>
        <dbReference type="ARBA" id="ARBA00023128"/>
    </source>
</evidence>
<keyword evidence="8" id="KW-0378">Hydrolase</keyword>
<keyword evidence="2" id="KW-0597">Phosphoprotein</keyword>
<evidence type="ECO:0000256" key="14">
    <source>
        <dbReference type="ARBA" id="ARBA00034726"/>
    </source>
</evidence>
<dbReference type="GO" id="GO:0006281">
    <property type="term" value="P:DNA repair"/>
    <property type="evidence" value="ECO:0007669"/>
    <property type="project" value="UniProtKB-KW"/>
</dbReference>
<keyword evidence="3" id="KW-0235">DNA replication</keyword>
<dbReference type="InterPro" id="IPR029060">
    <property type="entry name" value="PIN-like_dom_sf"/>
</dbReference>
<gene>
    <name evidence="17" type="ORF">OSTQU699_LOCUS2491</name>
</gene>
<evidence type="ECO:0000313" key="17">
    <source>
        <dbReference type="EMBL" id="CAD7697130.1"/>
    </source>
</evidence>
<dbReference type="CDD" id="cd09907">
    <property type="entry name" value="H3TH_FEN1-Euk"/>
    <property type="match status" value="1"/>
</dbReference>
<comment type="similarity">
    <text evidence="14">Belongs to the XPG/RAD2 endonuclease family. FEN1 subfamily.</text>
</comment>
<dbReference type="SMART" id="SM00279">
    <property type="entry name" value="HhH2"/>
    <property type="match status" value="1"/>
</dbReference>
<keyword evidence="9" id="KW-0269">Exonuclease</keyword>
<dbReference type="FunFam" id="1.10.150.20:FF:000009">
    <property type="entry name" value="Flap endonuclease 1"/>
    <property type="match status" value="1"/>
</dbReference>
<dbReference type="GO" id="GO:0003677">
    <property type="term" value="F:DNA binding"/>
    <property type="evidence" value="ECO:0007669"/>
    <property type="project" value="InterPro"/>
</dbReference>
<keyword evidence="6" id="KW-0255">Endonuclease</keyword>
<keyword evidence="7" id="KW-0227">DNA damage</keyword>
<accession>A0A8S1ISA6</accession>
<comment type="caution">
    <text evidence="17">The sequence shown here is derived from an EMBL/GenBank/DDBJ whole genome shotgun (WGS) entry which is preliminary data.</text>
</comment>
<dbReference type="InterPro" id="IPR036279">
    <property type="entry name" value="5-3_exonuclease_C_sf"/>
</dbReference>
<evidence type="ECO:0000256" key="9">
    <source>
        <dbReference type="ARBA" id="ARBA00022839"/>
    </source>
</evidence>
<dbReference type="Proteomes" id="UP000708148">
    <property type="component" value="Unassembled WGS sequence"/>
</dbReference>
<organism evidence="17 18">
    <name type="scientific">Ostreobium quekettii</name>
    <dbReference type="NCBI Taxonomy" id="121088"/>
    <lineage>
        <taxon>Eukaryota</taxon>
        <taxon>Viridiplantae</taxon>
        <taxon>Chlorophyta</taxon>
        <taxon>core chlorophytes</taxon>
        <taxon>Ulvophyceae</taxon>
        <taxon>TCBD clade</taxon>
        <taxon>Bryopsidales</taxon>
        <taxon>Ostreobineae</taxon>
        <taxon>Ostreobiaceae</taxon>
        <taxon>Ostreobium</taxon>
    </lineage>
</organism>
<evidence type="ECO:0000256" key="2">
    <source>
        <dbReference type="ARBA" id="ARBA00022553"/>
    </source>
</evidence>
<keyword evidence="10" id="KW-0460">Magnesium</keyword>
<dbReference type="SUPFAM" id="SSF47807">
    <property type="entry name" value="5' to 3' exonuclease, C-terminal subdomain"/>
    <property type="match status" value="1"/>
</dbReference>
<dbReference type="GO" id="GO:0008409">
    <property type="term" value="F:5'-3' exonuclease activity"/>
    <property type="evidence" value="ECO:0007669"/>
    <property type="project" value="TreeGrafter"/>
</dbReference>
<dbReference type="GO" id="GO:0017108">
    <property type="term" value="F:5'-flap endonuclease activity"/>
    <property type="evidence" value="ECO:0007669"/>
    <property type="project" value="TreeGrafter"/>
</dbReference>
<evidence type="ECO:0000256" key="12">
    <source>
        <dbReference type="ARBA" id="ARBA00023204"/>
    </source>
</evidence>
<evidence type="ECO:0000256" key="10">
    <source>
        <dbReference type="ARBA" id="ARBA00022842"/>
    </source>
</evidence>
<dbReference type="InterPro" id="IPR008918">
    <property type="entry name" value="HhH2"/>
</dbReference>
<keyword evidence="12" id="KW-0234">DNA repair</keyword>
<feature type="domain" description="XPG-I" evidence="16">
    <location>
        <begin position="1"/>
        <end position="54"/>
    </location>
</feature>
<evidence type="ECO:0000256" key="3">
    <source>
        <dbReference type="ARBA" id="ARBA00022705"/>
    </source>
</evidence>
<feature type="compositionally biased region" description="Basic residues" evidence="15">
    <location>
        <begin position="189"/>
        <end position="203"/>
    </location>
</feature>
<proteinExistence type="inferred from homology"/>